<evidence type="ECO:0000256" key="5">
    <source>
        <dbReference type="ARBA" id="ARBA00024195"/>
    </source>
</evidence>
<evidence type="ECO:0000256" key="4">
    <source>
        <dbReference type="ARBA" id="ARBA00022737"/>
    </source>
</evidence>
<feature type="domain" description="EGF-like" evidence="8">
    <location>
        <begin position="275"/>
        <end position="313"/>
    </location>
</feature>
<dbReference type="SUPFAM" id="SSF50494">
    <property type="entry name" value="Trypsin-like serine proteases"/>
    <property type="match status" value="1"/>
</dbReference>
<evidence type="ECO:0000259" key="9">
    <source>
        <dbReference type="PROSITE" id="PS50240"/>
    </source>
</evidence>
<protein>
    <submittedName>
        <fullName evidence="10">Uncharacterized protein</fullName>
    </submittedName>
</protein>
<dbReference type="InterPro" id="IPR001254">
    <property type="entry name" value="Trypsin_dom"/>
</dbReference>
<dbReference type="InterPro" id="IPR001611">
    <property type="entry name" value="Leu-rich_rpt"/>
</dbReference>
<dbReference type="InterPro" id="IPR000742">
    <property type="entry name" value="EGF"/>
</dbReference>
<dbReference type="GO" id="GO:0005576">
    <property type="term" value="C:extracellular region"/>
    <property type="evidence" value="ECO:0007669"/>
    <property type="project" value="UniProtKB-SubCell"/>
</dbReference>
<dbReference type="EMBL" id="JADBJN010000004">
    <property type="protein sequence ID" value="KAG5669370.1"/>
    <property type="molecule type" value="Genomic_DNA"/>
</dbReference>
<evidence type="ECO:0000259" key="8">
    <source>
        <dbReference type="PROSITE" id="PS50026"/>
    </source>
</evidence>
<reference evidence="10" key="1">
    <citation type="submission" date="2021-03" db="EMBL/GenBank/DDBJ databases">
        <title>Chromosome level genome of the anhydrobiotic midge Polypedilum vanderplanki.</title>
        <authorList>
            <person name="Yoshida Y."/>
            <person name="Kikawada T."/>
            <person name="Gusev O."/>
        </authorList>
    </citation>
    <scope>NUCLEOTIDE SEQUENCE</scope>
    <source>
        <strain evidence="10">NIAS01</strain>
        <tissue evidence="10">Whole body or cell culture</tissue>
    </source>
</reference>
<dbReference type="PROSITE" id="PS50240">
    <property type="entry name" value="TRYPSIN_DOM"/>
    <property type="match status" value="1"/>
</dbReference>
<dbReference type="OrthoDB" id="7783855at2759"/>
<sequence>MIKFWLFWIFLIFTIPFVISNEVIVTIAFNDDYNGVKESSPGEFPFHAAIYRSDHRGLNYTCGASLITEYNLLTAAHCFEYRGFFIESYSAVLGVYDLTDLAEESRVYRKFSSIDIHDEFQLISNDALSNADIAVVTMNKKVKFSDFIKPVKLPSPYMQIIGLIGTIFGYGQTSSGSQHTNKPQKGELKIISSHECQKKGQDYPGILSSRSFCAGDSFATPCQGDSGGGLVIKNDEGEFEIIGIVSHRLSKNECSPNDYAVFVDVSRFTVWIQSKLHPCFSSPCGQNGKCINIDDRVTCVCHDDFIGIYPNCEKIECWKVTDCADDRACLNNKCFDLCALENCGPNSVCLMEDHKKICECQLNFKLEKNQCTLKSNLLDGSLFSFNIPKNCNFGECGSLNYLTFFVSSNTKILITDAEVMSKHQNDKIDGFRIYCDDCDKKGKQDIFHLPINVIKIFPNLLAYFAHHTKVKKLTRENFKEMKKLDQLNLHTNEIEEIDDDAFDDLIKLEYLNLSENNLKILNPRIFLALRNLKYFHVSKNQLTSLTAHVFENLVNLKHFILNENYIKSFPSGIFDRLTNLSIIDTHNNQFTTFDENIFKNNFKLEGIYLWNNKITKLSYKLFENKEFLKRVDLSRNICINLLLYVNNDKGEHINLPEEKRNELKNLLIGKCS</sequence>
<proteinExistence type="inferred from homology"/>
<dbReference type="InterPro" id="IPR018114">
    <property type="entry name" value="TRYPSIN_HIS"/>
</dbReference>
<comment type="caution">
    <text evidence="6">Lacks conserved residue(s) required for the propagation of feature annotation.</text>
</comment>
<evidence type="ECO:0000256" key="1">
    <source>
        <dbReference type="ARBA" id="ARBA00004613"/>
    </source>
</evidence>
<dbReference type="Gene3D" id="2.40.10.10">
    <property type="entry name" value="Trypsin-like serine proteases"/>
    <property type="match status" value="2"/>
</dbReference>
<dbReference type="InterPro" id="IPR051333">
    <property type="entry name" value="CLIP_Serine_Protease"/>
</dbReference>
<dbReference type="GO" id="GO:0004252">
    <property type="term" value="F:serine-type endopeptidase activity"/>
    <property type="evidence" value="ECO:0007669"/>
    <property type="project" value="InterPro"/>
</dbReference>
<feature type="chain" id="PRO_5039928840" evidence="7">
    <location>
        <begin position="21"/>
        <end position="672"/>
    </location>
</feature>
<dbReference type="PROSITE" id="PS50026">
    <property type="entry name" value="EGF_3"/>
    <property type="match status" value="1"/>
</dbReference>
<dbReference type="SUPFAM" id="SSF52058">
    <property type="entry name" value="L domain-like"/>
    <property type="match status" value="1"/>
</dbReference>
<keyword evidence="3" id="KW-0433">Leucine-rich repeat</keyword>
<dbReference type="Pfam" id="PF13855">
    <property type="entry name" value="LRR_8"/>
    <property type="match status" value="1"/>
</dbReference>
<dbReference type="PROSITE" id="PS51450">
    <property type="entry name" value="LRR"/>
    <property type="match status" value="2"/>
</dbReference>
<dbReference type="PANTHER" id="PTHR24260:SF143">
    <property type="entry name" value="SERINE PROTEASE GD-LIKE PROTEIN"/>
    <property type="match status" value="1"/>
</dbReference>
<gene>
    <name evidence="10" type="ORF">PVAND_017257</name>
</gene>
<keyword evidence="6" id="KW-0245">EGF-like domain</keyword>
<evidence type="ECO:0000256" key="2">
    <source>
        <dbReference type="ARBA" id="ARBA00022525"/>
    </source>
</evidence>
<dbReference type="GO" id="GO:0006508">
    <property type="term" value="P:proteolysis"/>
    <property type="evidence" value="ECO:0007669"/>
    <property type="project" value="InterPro"/>
</dbReference>
<feature type="domain" description="Peptidase S1" evidence="9">
    <location>
        <begin position="18"/>
        <end position="277"/>
    </location>
</feature>
<dbReference type="PANTHER" id="PTHR24260">
    <property type="match status" value="1"/>
</dbReference>
<evidence type="ECO:0000256" key="6">
    <source>
        <dbReference type="PROSITE-ProRule" id="PRU00076"/>
    </source>
</evidence>
<accession>A0A9J6BI33</accession>
<feature type="signal peptide" evidence="7">
    <location>
        <begin position="1"/>
        <end position="20"/>
    </location>
</feature>
<name>A0A9J6BI33_POLVA</name>
<keyword evidence="4" id="KW-0677">Repeat</keyword>
<evidence type="ECO:0000256" key="3">
    <source>
        <dbReference type="ARBA" id="ARBA00022614"/>
    </source>
</evidence>
<dbReference type="SMART" id="SM00369">
    <property type="entry name" value="LRR_TYP"/>
    <property type="match status" value="6"/>
</dbReference>
<dbReference type="SMART" id="SM00020">
    <property type="entry name" value="Tryp_SPc"/>
    <property type="match status" value="1"/>
</dbReference>
<comment type="caution">
    <text evidence="10">The sequence shown here is derived from an EMBL/GenBank/DDBJ whole genome shotgun (WGS) entry which is preliminary data.</text>
</comment>
<dbReference type="CDD" id="cd00190">
    <property type="entry name" value="Tryp_SPc"/>
    <property type="match status" value="1"/>
</dbReference>
<dbReference type="PRINTS" id="PR00722">
    <property type="entry name" value="CHYMOTRYPSIN"/>
</dbReference>
<dbReference type="InterPro" id="IPR043504">
    <property type="entry name" value="Peptidase_S1_PA_chymotrypsin"/>
</dbReference>
<evidence type="ECO:0000313" key="11">
    <source>
        <dbReference type="Proteomes" id="UP001107558"/>
    </source>
</evidence>
<dbReference type="Pfam" id="PF00089">
    <property type="entry name" value="Trypsin"/>
    <property type="match status" value="1"/>
</dbReference>
<dbReference type="SUPFAM" id="SSF57196">
    <property type="entry name" value="EGF/Laminin"/>
    <property type="match status" value="1"/>
</dbReference>
<keyword evidence="11" id="KW-1185">Reference proteome</keyword>
<dbReference type="InterPro" id="IPR032675">
    <property type="entry name" value="LRR_dom_sf"/>
</dbReference>
<dbReference type="PROSITE" id="PS00134">
    <property type="entry name" value="TRYPSIN_HIS"/>
    <property type="match status" value="1"/>
</dbReference>
<dbReference type="InterPro" id="IPR009003">
    <property type="entry name" value="Peptidase_S1_PA"/>
</dbReference>
<comment type="similarity">
    <text evidence="5">Belongs to the peptidase S1 family. CLIP subfamily.</text>
</comment>
<dbReference type="Proteomes" id="UP001107558">
    <property type="component" value="Chromosome 4"/>
</dbReference>
<dbReference type="CDD" id="cd00053">
    <property type="entry name" value="EGF"/>
    <property type="match status" value="1"/>
</dbReference>
<dbReference type="SMART" id="SM00181">
    <property type="entry name" value="EGF"/>
    <property type="match status" value="2"/>
</dbReference>
<keyword evidence="2" id="KW-0964">Secreted</keyword>
<dbReference type="InterPro" id="IPR003591">
    <property type="entry name" value="Leu-rich_rpt_typical-subtyp"/>
</dbReference>
<dbReference type="Gene3D" id="2.10.25.10">
    <property type="entry name" value="Laminin"/>
    <property type="match status" value="1"/>
</dbReference>
<evidence type="ECO:0000256" key="7">
    <source>
        <dbReference type="SAM" id="SignalP"/>
    </source>
</evidence>
<dbReference type="InterPro" id="IPR001314">
    <property type="entry name" value="Peptidase_S1A"/>
</dbReference>
<organism evidence="10 11">
    <name type="scientific">Polypedilum vanderplanki</name>
    <name type="common">Sleeping chironomid midge</name>
    <dbReference type="NCBI Taxonomy" id="319348"/>
    <lineage>
        <taxon>Eukaryota</taxon>
        <taxon>Metazoa</taxon>
        <taxon>Ecdysozoa</taxon>
        <taxon>Arthropoda</taxon>
        <taxon>Hexapoda</taxon>
        <taxon>Insecta</taxon>
        <taxon>Pterygota</taxon>
        <taxon>Neoptera</taxon>
        <taxon>Endopterygota</taxon>
        <taxon>Diptera</taxon>
        <taxon>Nematocera</taxon>
        <taxon>Chironomoidea</taxon>
        <taxon>Chironomidae</taxon>
        <taxon>Chironominae</taxon>
        <taxon>Polypedilum</taxon>
        <taxon>Polypedilum</taxon>
    </lineage>
</organism>
<comment type="subcellular location">
    <subcellularLocation>
        <location evidence="1">Secreted</location>
    </subcellularLocation>
</comment>
<dbReference type="FunFam" id="3.80.10.10:FF:001164">
    <property type="entry name" value="GH01279p"/>
    <property type="match status" value="1"/>
</dbReference>
<evidence type="ECO:0000313" key="10">
    <source>
        <dbReference type="EMBL" id="KAG5669370.1"/>
    </source>
</evidence>
<keyword evidence="7" id="KW-0732">Signal</keyword>
<dbReference type="Gene3D" id="3.80.10.10">
    <property type="entry name" value="Ribonuclease Inhibitor"/>
    <property type="match status" value="2"/>
</dbReference>
<dbReference type="AlphaFoldDB" id="A0A9J6BI33"/>